<dbReference type="PANTHER" id="PTHR43214:SF43">
    <property type="entry name" value="TWO-COMPONENT RESPONSE REGULATOR"/>
    <property type="match status" value="1"/>
</dbReference>
<proteinExistence type="predicted"/>
<keyword evidence="1 5" id="KW-0597">Phosphoprotein</keyword>
<feature type="modified residue" description="4-aspartylphosphate" evidence="5">
    <location>
        <position position="56"/>
    </location>
</feature>
<sequence>MTKCRVLLVDDHTMVRKGLSMLLAAYPDIEVVGEAEEGNEAVLLAQTLHPDVILMDLSMPNGLDGFLAGKKIHGLLPEIGIIALTMHDEEVFIQQAIKIGARGYILKNSQSDVLVSAIYEVHKGRPYFRTSVSEEKIKQWLETKEDEPLPSVLTDREKEIVRLTVLGFTNKQIADKLMISNKTVENHKTNIMTKLKFTTKHDLIQFAIRNGYFDIVVEK</sequence>
<dbReference type="AlphaFoldDB" id="A0A074LMX3"/>
<name>A0A074LMX3_9BACL</name>
<keyword evidence="3" id="KW-0238">DNA-binding</keyword>
<protein>
    <submittedName>
        <fullName evidence="8">Chemotaxis protein CheY</fullName>
    </submittedName>
</protein>
<dbReference type="CDD" id="cd17535">
    <property type="entry name" value="REC_NarL-like"/>
    <property type="match status" value="1"/>
</dbReference>
<dbReference type="GO" id="GO:0003677">
    <property type="term" value="F:DNA binding"/>
    <property type="evidence" value="ECO:0007669"/>
    <property type="project" value="UniProtKB-KW"/>
</dbReference>
<dbReference type="PRINTS" id="PR00038">
    <property type="entry name" value="HTHLUXR"/>
</dbReference>
<dbReference type="InterPro" id="IPR000792">
    <property type="entry name" value="Tscrpt_reg_LuxR_C"/>
</dbReference>
<keyword evidence="9" id="KW-1185">Reference proteome</keyword>
<organism evidence="8 9">
    <name type="scientific">Tumebacillus flagellatus</name>
    <dbReference type="NCBI Taxonomy" id="1157490"/>
    <lineage>
        <taxon>Bacteria</taxon>
        <taxon>Bacillati</taxon>
        <taxon>Bacillota</taxon>
        <taxon>Bacilli</taxon>
        <taxon>Bacillales</taxon>
        <taxon>Alicyclobacillaceae</taxon>
        <taxon>Tumebacillus</taxon>
    </lineage>
</organism>
<evidence type="ECO:0000313" key="8">
    <source>
        <dbReference type="EMBL" id="KEO82474.1"/>
    </source>
</evidence>
<keyword evidence="4" id="KW-0804">Transcription</keyword>
<evidence type="ECO:0000313" key="9">
    <source>
        <dbReference type="Proteomes" id="UP000027931"/>
    </source>
</evidence>
<reference evidence="8 9" key="1">
    <citation type="journal article" date="2013" name="Int. J. Syst. Evol. Microbiol.">
        <title>Tumebacillus flagellatus sp. nov., an alpha-amylase/pullulanase-producing bacterium isolated from cassava wastewater.</title>
        <authorList>
            <person name="Wang Q."/>
            <person name="Xie N."/>
            <person name="Qin Y."/>
            <person name="Shen N."/>
            <person name="Zhu J."/>
            <person name="Mi H."/>
            <person name="Huang R."/>
        </authorList>
    </citation>
    <scope>NUCLEOTIDE SEQUENCE [LARGE SCALE GENOMIC DNA]</scope>
    <source>
        <strain evidence="8 9">GST4</strain>
    </source>
</reference>
<dbReference type="Pfam" id="PF00072">
    <property type="entry name" value="Response_reg"/>
    <property type="match status" value="1"/>
</dbReference>
<dbReference type="PROSITE" id="PS00622">
    <property type="entry name" value="HTH_LUXR_1"/>
    <property type="match status" value="1"/>
</dbReference>
<evidence type="ECO:0000259" key="6">
    <source>
        <dbReference type="PROSITE" id="PS50043"/>
    </source>
</evidence>
<dbReference type="PANTHER" id="PTHR43214">
    <property type="entry name" value="TWO-COMPONENT RESPONSE REGULATOR"/>
    <property type="match status" value="1"/>
</dbReference>
<dbReference type="PROSITE" id="PS50110">
    <property type="entry name" value="RESPONSE_REGULATORY"/>
    <property type="match status" value="1"/>
</dbReference>
<gene>
    <name evidence="8" type="ORF">EL26_15460</name>
</gene>
<dbReference type="GO" id="GO:0000160">
    <property type="term" value="P:phosphorelay signal transduction system"/>
    <property type="evidence" value="ECO:0007669"/>
    <property type="project" value="InterPro"/>
</dbReference>
<dbReference type="InterPro" id="IPR058245">
    <property type="entry name" value="NreC/VraR/RcsB-like_REC"/>
</dbReference>
<comment type="caution">
    <text evidence="8">The sequence shown here is derived from an EMBL/GenBank/DDBJ whole genome shotgun (WGS) entry which is preliminary data.</text>
</comment>
<dbReference type="GO" id="GO:0006355">
    <property type="term" value="P:regulation of DNA-templated transcription"/>
    <property type="evidence" value="ECO:0007669"/>
    <property type="project" value="InterPro"/>
</dbReference>
<dbReference type="CDD" id="cd06170">
    <property type="entry name" value="LuxR_C_like"/>
    <property type="match status" value="1"/>
</dbReference>
<evidence type="ECO:0000259" key="7">
    <source>
        <dbReference type="PROSITE" id="PS50110"/>
    </source>
</evidence>
<feature type="domain" description="Response regulatory" evidence="7">
    <location>
        <begin position="5"/>
        <end position="122"/>
    </location>
</feature>
<evidence type="ECO:0000256" key="2">
    <source>
        <dbReference type="ARBA" id="ARBA00023015"/>
    </source>
</evidence>
<accession>A0A074LMX3</accession>
<keyword evidence="2" id="KW-0805">Transcription regulation</keyword>
<dbReference type="PROSITE" id="PS50043">
    <property type="entry name" value="HTH_LUXR_2"/>
    <property type="match status" value="1"/>
</dbReference>
<feature type="domain" description="HTH luxR-type" evidence="6">
    <location>
        <begin position="146"/>
        <end position="211"/>
    </location>
</feature>
<evidence type="ECO:0000256" key="5">
    <source>
        <dbReference type="PROSITE-ProRule" id="PRU00169"/>
    </source>
</evidence>
<dbReference type="InterPro" id="IPR039420">
    <property type="entry name" value="WalR-like"/>
</dbReference>
<dbReference type="Pfam" id="PF00196">
    <property type="entry name" value="GerE"/>
    <property type="match status" value="1"/>
</dbReference>
<dbReference type="STRING" id="1157490.EL26_15460"/>
<dbReference type="SUPFAM" id="SSF46894">
    <property type="entry name" value="C-terminal effector domain of the bipartite response regulators"/>
    <property type="match status" value="1"/>
</dbReference>
<evidence type="ECO:0000256" key="4">
    <source>
        <dbReference type="ARBA" id="ARBA00023163"/>
    </source>
</evidence>
<dbReference type="SUPFAM" id="SSF52172">
    <property type="entry name" value="CheY-like"/>
    <property type="match status" value="1"/>
</dbReference>
<evidence type="ECO:0000256" key="1">
    <source>
        <dbReference type="ARBA" id="ARBA00022553"/>
    </source>
</evidence>
<dbReference type="InterPro" id="IPR016032">
    <property type="entry name" value="Sig_transdc_resp-reg_C-effctor"/>
</dbReference>
<dbReference type="SMART" id="SM00421">
    <property type="entry name" value="HTH_LUXR"/>
    <property type="match status" value="1"/>
</dbReference>
<dbReference type="Gene3D" id="3.40.50.2300">
    <property type="match status" value="1"/>
</dbReference>
<dbReference type="SMART" id="SM00448">
    <property type="entry name" value="REC"/>
    <property type="match status" value="1"/>
</dbReference>
<dbReference type="InterPro" id="IPR001789">
    <property type="entry name" value="Sig_transdc_resp-reg_receiver"/>
</dbReference>
<dbReference type="eggNOG" id="COG2197">
    <property type="taxonomic scope" value="Bacteria"/>
</dbReference>
<evidence type="ECO:0000256" key="3">
    <source>
        <dbReference type="ARBA" id="ARBA00023125"/>
    </source>
</evidence>
<dbReference type="Proteomes" id="UP000027931">
    <property type="component" value="Unassembled WGS sequence"/>
</dbReference>
<dbReference type="EMBL" id="JMIR01000022">
    <property type="protein sequence ID" value="KEO82474.1"/>
    <property type="molecule type" value="Genomic_DNA"/>
</dbReference>
<dbReference type="InterPro" id="IPR011006">
    <property type="entry name" value="CheY-like_superfamily"/>
</dbReference>
<dbReference type="OrthoDB" id="9779069at2"/>